<keyword evidence="2" id="KW-0812">Transmembrane</keyword>
<evidence type="ECO:0000313" key="3">
    <source>
        <dbReference type="EMBL" id="GHE57147.1"/>
    </source>
</evidence>
<evidence type="ECO:0000313" key="4">
    <source>
        <dbReference type="Proteomes" id="UP000641386"/>
    </source>
</evidence>
<feature type="compositionally biased region" description="Acidic residues" evidence="1">
    <location>
        <begin position="257"/>
        <end position="275"/>
    </location>
</feature>
<gene>
    <name evidence="3" type="ORF">GCM10014715_07780</name>
</gene>
<dbReference type="EMBL" id="BNBC01000002">
    <property type="protein sequence ID" value="GHE57147.1"/>
    <property type="molecule type" value="Genomic_DNA"/>
</dbReference>
<keyword evidence="4" id="KW-1185">Reference proteome</keyword>
<sequence length="282" mass="30599">MHRALGFATLALITLAPLLIVVAAADPLRHSGFALWLVDGMDLSGRSAEVLSDVFSPPREVTGTTSVWGAVLLAVFGLSFAAGVQNAYERVWRLPAGPWHRIWRQAVWLGVLMVYLYVQVQTRTVLAGNYRMLLSVAIGVLFFWWGPHFLLGHQVRWRLLLPGAVATMAGLVGLRAFSYLVFTPLIVTNAVSYGSIGTILVVESWLIGAGFVVYGGALVGHVFCDRTGHLLKHGKPPEELGEPGEPGEPGAVREPQEPGELEEPGGPEEPQDPEEPPQRTRG</sequence>
<feature type="transmembrane region" description="Helical" evidence="2">
    <location>
        <begin position="202"/>
        <end position="224"/>
    </location>
</feature>
<comment type="caution">
    <text evidence="3">The sequence shown here is derived from an EMBL/GenBank/DDBJ whole genome shotgun (WGS) entry which is preliminary data.</text>
</comment>
<organism evidence="3 4">
    <name type="scientific">Streptomyces spiralis</name>
    <dbReference type="NCBI Taxonomy" id="66376"/>
    <lineage>
        <taxon>Bacteria</taxon>
        <taxon>Bacillati</taxon>
        <taxon>Actinomycetota</taxon>
        <taxon>Actinomycetes</taxon>
        <taxon>Kitasatosporales</taxon>
        <taxon>Streptomycetaceae</taxon>
        <taxon>Streptomyces</taxon>
    </lineage>
</organism>
<evidence type="ECO:0000256" key="1">
    <source>
        <dbReference type="SAM" id="MobiDB-lite"/>
    </source>
</evidence>
<evidence type="ECO:0000256" key="2">
    <source>
        <dbReference type="SAM" id="Phobius"/>
    </source>
</evidence>
<dbReference type="AlphaFoldDB" id="A0A918ZL36"/>
<keyword evidence="2" id="KW-0472">Membrane</keyword>
<accession>A0A918ZL36</accession>
<name>A0A918ZL36_9ACTN</name>
<feature type="transmembrane region" description="Helical" evidence="2">
    <location>
        <begin position="132"/>
        <end position="152"/>
    </location>
</feature>
<feature type="transmembrane region" description="Helical" evidence="2">
    <location>
        <begin position="102"/>
        <end position="120"/>
    </location>
</feature>
<dbReference type="Proteomes" id="UP000641386">
    <property type="component" value="Unassembled WGS sequence"/>
</dbReference>
<proteinExistence type="predicted"/>
<protein>
    <submittedName>
        <fullName evidence="3">Uncharacterized protein</fullName>
    </submittedName>
</protein>
<reference evidence="3" key="1">
    <citation type="journal article" date="2014" name="Int. J. Syst. Evol. Microbiol.">
        <title>Complete genome sequence of Corynebacterium casei LMG S-19264T (=DSM 44701T), isolated from a smear-ripened cheese.</title>
        <authorList>
            <consortium name="US DOE Joint Genome Institute (JGI-PGF)"/>
            <person name="Walter F."/>
            <person name="Albersmeier A."/>
            <person name="Kalinowski J."/>
            <person name="Ruckert C."/>
        </authorList>
    </citation>
    <scope>NUCLEOTIDE SEQUENCE</scope>
    <source>
        <strain evidence="3">JCM 3302</strain>
    </source>
</reference>
<reference evidence="3" key="2">
    <citation type="submission" date="2020-09" db="EMBL/GenBank/DDBJ databases">
        <authorList>
            <person name="Sun Q."/>
            <person name="Ohkuma M."/>
        </authorList>
    </citation>
    <scope>NUCLEOTIDE SEQUENCE</scope>
    <source>
        <strain evidence="3">JCM 3302</strain>
    </source>
</reference>
<keyword evidence="2" id="KW-1133">Transmembrane helix</keyword>
<feature type="region of interest" description="Disordered" evidence="1">
    <location>
        <begin position="234"/>
        <end position="282"/>
    </location>
</feature>
<feature type="transmembrane region" description="Helical" evidence="2">
    <location>
        <begin position="159"/>
        <end position="182"/>
    </location>
</feature>
<feature type="transmembrane region" description="Helical" evidence="2">
    <location>
        <begin position="65"/>
        <end position="82"/>
    </location>
</feature>